<protein>
    <submittedName>
        <fullName evidence="1">Uncharacterized protein</fullName>
    </submittedName>
</protein>
<evidence type="ECO:0000313" key="1">
    <source>
        <dbReference type="EMBL" id="KAI3700833.1"/>
    </source>
</evidence>
<sequence>MHLNGHTSLPRVFTTDTDRGDIKKGSAEIFFCQEKFWKENGETEAPPVFNVHGVNYFHVKVVGLLFVATTRANVSPSLVLELVQRIGRVTKDYLGILNEDCVRKYFVLVYELLHEITIKVLKSSEFNEPIMVDSAHMPPLGPAALFMQGNKRIIGTAVTKSIVANEPKGRKREDIFILMKVLYGDEIRVHCNKMKVTMGFNLVTTGRK</sequence>
<dbReference type="Proteomes" id="UP001055811">
    <property type="component" value="Linkage Group LG08"/>
</dbReference>
<comment type="caution">
    <text evidence="1">The sequence shown here is derived from an EMBL/GenBank/DDBJ whole genome shotgun (WGS) entry which is preliminary data.</text>
</comment>
<gene>
    <name evidence="1" type="ORF">L2E82_45472</name>
</gene>
<proteinExistence type="predicted"/>
<evidence type="ECO:0000313" key="2">
    <source>
        <dbReference type="Proteomes" id="UP001055811"/>
    </source>
</evidence>
<accession>A0ACB8ZUF0</accession>
<reference evidence="2" key="1">
    <citation type="journal article" date="2022" name="Mol. Ecol. Resour.">
        <title>The genomes of chicory, endive, great burdock and yacon provide insights into Asteraceae palaeo-polyploidization history and plant inulin production.</title>
        <authorList>
            <person name="Fan W."/>
            <person name="Wang S."/>
            <person name="Wang H."/>
            <person name="Wang A."/>
            <person name="Jiang F."/>
            <person name="Liu H."/>
            <person name="Zhao H."/>
            <person name="Xu D."/>
            <person name="Zhang Y."/>
        </authorList>
    </citation>
    <scope>NUCLEOTIDE SEQUENCE [LARGE SCALE GENOMIC DNA]</scope>
    <source>
        <strain evidence="2">cv. Punajuju</strain>
    </source>
</reference>
<name>A0ACB8ZUF0_CICIN</name>
<reference evidence="1 2" key="2">
    <citation type="journal article" date="2022" name="Mol. Ecol. Resour.">
        <title>The genomes of chicory, endive, great burdock and yacon provide insights into Asteraceae paleo-polyploidization history and plant inulin production.</title>
        <authorList>
            <person name="Fan W."/>
            <person name="Wang S."/>
            <person name="Wang H."/>
            <person name="Wang A."/>
            <person name="Jiang F."/>
            <person name="Liu H."/>
            <person name="Zhao H."/>
            <person name="Xu D."/>
            <person name="Zhang Y."/>
        </authorList>
    </citation>
    <scope>NUCLEOTIDE SEQUENCE [LARGE SCALE GENOMIC DNA]</scope>
    <source>
        <strain evidence="2">cv. Punajuju</strain>
        <tissue evidence="1">Leaves</tissue>
    </source>
</reference>
<organism evidence="1 2">
    <name type="scientific">Cichorium intybus</name>
    <name type="common">Chicory</name>
    <dbReference type="NCBI Taxonomy" id="13427"/>
    <lineage>
        <taxon>Eukaryota</taxon>
        <taxon>Viridiplantae</taxon>
        <taxon>Streptophyta</taxon>
        <taxon>Embryophyta</taxon>
        <taxon>Tracheophyta</taxon>
        <taxon>Spermatophyta</taxon>
        <taxon>Magnoliopsida</taxon>
        <taxon>eudicotyledons</taxon>
        <taxon>Gunneridae</taxon>
        <taxon>Pentapetalae</taxon>
        <taxon>asterids</taxon>
        <taxon>campanulids</taxon>
        <taxon>Asterales</taxon>
        <taxon>Asteraceae</taxon>
        <taxon>Cichorioideae</taxon>
        <taxon>Cichorieae</taxon>
        <taxon>Cichoriinae</taxon>
        <taxon>Cichorium</taxon>
    </lineage>
</organism>
<dbReference type="EMBL" id="CM042016">
    <property type="protein sequence ID" value="KAI3700833.1"/>
    <property type="molecule type" value="Genomic_DNA"/>
</dbReference>
<keyword evidence="2" id="KW-1185">Reference proteome</keyword>